<feature type="compositionally biased region" description="Polar residues" evidence="1">
    <location>
        <begin position="1"/>
        <end position="11"/>
    </location>
</feature>
<dbReference type="InterPro" id="IPR021514">
    <property type="entry name" value="DUF3176"/>
</dbReference>
<evidence type="ECO:0000256" key="1">
    <source>
        <dbReference type="SAM" id="MobiDB-lite"/>
    </source>
</evidence>
<feature type="compositionally biased region" description="Acidic residues" evidence="1">
    <location>
        <begin position="48"/>
        <end position="59"/>
    </location>
</feature>
<feature type="transmembrane region" description="Helical" evidence="2">
    <location>
        <begin position="204"/>
        <end position="223"/>
    </location>
</feature>
<name>A0A077WE41_9FUNG</name>
<organism evidence="3">
    <name type="scientific">Lichtheimia ramosa</name>
    <dbReference type="NCBI Taxonomy" id="688394"/>
    <lineage>
        <taxon>Eukaryota</taxon>
        <taxon>Fungi</taxon>
        <taxon>Fungi incertae sedis</taxon>
        <taxon>Mucoromycota</taxon>
        <taxon>Mucoromycotina</taxon>
        <taxon>Mucoromycetes</taxon>
        <taxon>Mucorales</taxon>
        <taxon>Lichtheimiaceae</taxon>
        <taxon>Lichtheimia</taxon>
    </lineage>
</organism>
<dbReference type="AlphaFoldDB" id="A0A077WE41"/>
<sequence>MRFWNRTSSNNADDHQQHTTSRRASSDSLSSYASSFREPRYSFAASDSESELDDDDTSVQEENNSSSDHKSSSASGNKPVRRRRVATGATAVSSSVLIRTVVHPVLNIFGTAAIIGCLLWYYSDHQLRDVTASTGIQPSTAVALLITLLTVLLRSGIEYGISEYKWTRFQFKDVKLIYLDVYHSSTRGMAGILNVLVFLRHFDWVIIVAAIFYLGLIAVAPSAQQLLQQQPVRENLTCQLAEEFGQVAFRLTNISGTFPNDNAYATTYNPYSYNPLTINGTVNQAVMVPFAFKDFLRGTKFPALYPSCPSSVDICSVPNLHVPYTTLDCQPGSLDTEIVSVHTDTRMPLREYFGLAPDADHLNVRTPSFYFASNMYNRTLYNLGNASSPNRELDRKPVPFDQSIRDRVGEQTFVMVSYQDTLKNLESDGGFSVNDLRVQQCTLHTSANVSTFNISSRDQSYFIEVHDTRPIDIDFDRFGNTSLWSLEQDNMRGSPASAVYAYHLDIMRALIMDTENLWDPKKSYQRAMAEQFSNINEFLSGALNHTDLIFLTTFGASSAREYDTLTCTTPDIVLFSIDPASYTVFALMLIAPLLWWAILWIISLYKMNGASLGASQILLVWSRLLPVLQSSLPSNILLADQYAMAKAAGDLTVRFGQFNQQHEDHTSNQLQPAAFGPEESIEPLHQRMRRKSV</sequence>
<feature type="transmembrane region" description="Helical" evidence="2">
    <location>
        <begin position="105"/>
        <end position="123"/>
    </location>
</feature>
<feature type="compositionally biased region" description="Low complexity" evidence="1">
    <location>
        <begin position="22"/>
        <end position="35"/>
    </location>
</feature>
<evidence type="ECO:0000313" key="3">
    <source>
        <dbReference type="EMBL" id="CDS05368.1"/>
    </source>
</evidence>
<feature type="region of interest" description="Disordered" evidence="1">
    <location>
        <begin position="1"/>
        <end position="85"/>
    </location>
</feature>
<dbReference type="Pfam" id="PF11374">
    <property type="entry name" value="DUF3176"/>
    <property type="match status" value="1"/>
</dbReference>
<protein>
    <submittedName>
        <fullName evidence="3">Uncharacterized protein</fullName>
    </submittedName>
</protein>
<dbReference type="EMBL" id="LK023316">
    <property type="protein sequence ID" value="CDS05368.1"/>
    <property type="molecule type" value="Genomic_DNA"/>
</dbReference>
<keyword evidence="2" id="KW-1133">Transmembrane helix</keyword>
<feature type="transmembrane region" description="Helical" evidence="2">
    <location>
        <begin position="582"/>
        <end position="603"/>
    </location>
</feature>
<keyword evidence="2" id="KW-0812">Transmembrane</keyword>
<proteinExistence type="predicted"/>
<reference evidence="3" key="1">
    <citation type="journal article" date="2014" name="Genome Announc.">
        <title>De novo whole-genome sequence and genome annotation of Lichtheimia ramosa.</title>
        <authorList>
            <person name="Linde J."/>
            <person name="Schwartze V."/>
            <person name="Binder U."/>
            <person name="Lass-Florl C."/>
            <person name="Voigt K."/>
            <person name="Horn F."/>
        </authorList>
    </citation>
    <scope>NUCLEOTIDE SEQUENCE</scope>
    <source>
        <strain evidence="3">JMRC FSU:6197</strain>
    </source>
</reference>
<keyword evidence="2" id="KW-0472">Membrane</keyword>
<gene>
    <name evidence="3" type="ORF">LRAMOSA07897</name>
</gene>
<accession>A0A077WE41</accession>
<evidence type="ECO:0000256" key="2">
    <source>
        <dbReference type="SAM" id="Phobius"/>
    </source>
</evidence>
<dbReference type="OrthoDB" id="5376804at2759"/>
<feature type="transmembrane region" description="Helical" evidence="2">
    <location>
        <begin position="135"/>
        <end position="155"/>
    </location>
</feature>